<organism evidence="2 3">
    <name type="scientific">Eimeria tenella</name>
    <name type="common">Coccidian parasite</name>
    <dbReference type="NCBI Taxonomy" id="5802"/>
    <lineage>
        <taxon>Eukaryota</taxon>
        <taxon>Sar</taxon>
        <taxon>Alveolata</taxon>
        <taxon>Apicomplexa</taxon>
        <taxon>Conoidasida</taxon>
        <taxon>Coccidia</taxon>
        <taxon>Eucoccidiorida</taxon>
        <taxon>Eimeriorina</taxon>
        <taxon>Eimeriidae</taxon>
        <taxon>Eimeria</taxon>
    </lineage>
</organism>
<gene>
    <name evidence="2" type="ORF">ETH_00022885</name>
</gene>
<sequence length="102" mass="11430">MGWNSFASTTQTRNSNSCSSSRSSRKKLPCTSEKELQTLQWQLDKSSSPLCKVNNQIQNSKNAVIEAIRISPSRRISSAPSFQACQTPLRCLENCKKEYLDA</sequence>
<protein>
    <submittedName>
        <fullName evidence="2">Uncharacterized protein</fullName>
    </submittedName>
</protein>
<accession>U6L3L1</accession>
<dbReference type="VEuPathDB" id="ToxoDB:ETH_00022885"/>
<name>U6L3L1_EIMTE</name>
<dbReference type="EMBL" id="HG676164">
    <property type="protein sequence ID" value="CDJ43793.1"/>
    <property type="molecule type" value="Genomic_DNA"/>
</dbReference>
<dbReference type="RefSeq" id="XP_013234542.1">
    <property type="nucleotide sequence ID" value="XM_013379088.1"/>
</dbReference>
<proteinExistence type="predicted"/>
<dbReference type="GeneID" id="25253689"/>
<evidence type="ECO:0000256" key="1">
    <source>
        <dbReference type="SAM" id="MobiDB-lite"/>
    </source>
</evidence>
<evidence type="ECO:0000313" key="3">
    <source>
        <dbReference type="Proteomes" id="UP000030747"/>
    </source>
</evidence>
<evidence type="ECO:0000313" key="2">
    <source>
        <dbReference type="EMBL" id="CDJ43793.1"/>
    </source>
</evidence>
<keyword evidence="3" id="KW-1185">Reference proteome</keyword>
<dbReference type="AlphaFoldDB" id="U6L3L1"/>
<feature type="region of interest" description="Disordered" evidence="1">
    <location>
        <begin position="1"/>
        <end position="29"/>
    </location>
</feature>
<reference evidence="2" key="1">
    <citation type="submission" date="2013-10" db="EMBL/GenBank/DDBJ databases">
        <title>Genomic analysis of the causative agents of coccidiosis in chickens.</title>
        <authorList>
            <person name="Reid A.J."/>
            <person name="Blake D."/>
            <person name="Billington K."/>
            <person name="Browne H."/>
            <person name="Dunn M."/>
            <person name="Hung S."/>
            <person name="Kawahara F."/>
            <person name="Miranda-Saavedra D."/>
            <person name="Mourier T."/>
            <person name="Nagra H."/>
            <person name="Otto T.D."/>
            <person name="Rawlings N."/>
            <person name="Sanchez A."/>
            <person name="Sanders M."/>
            <person name="Subramaniam C."/>
            <person name="Tay Y."/>
            <person name="Dear P."/>
            <person name="Doerig C."/>
            <person name="Gruber A."/>
            <person name="Parkinson J."/>
            <person name="Shirley M."/>
            <person name="Wan K.L."/>
            <person name="Berriman M."/>
            <person name="Tomley F."/>
            <person name="Pain A."/>
        </authorList>
    </citation>
    <scope>NUCLEOTIDE SEQUENCE [LARGE SCALE GENOMIC DNA]</scope>
    <source>
        <strain evidence="2">Houghton</strain>
    </source>
</reference>
<feature type="compositionally biased region" description="Low complexity" evidence="1">
    <location>
        <begin position="8"/>
        <end position="22"/>
    </location>
</feature>
<reference evidence="2" key="2">
    <citation type="submission" date="2013-10" db="EMBL/GenBank/DDBJ databases">
        <authorList>
            <person name="Aslett M."/>
        </authorList>
    </citation>
    <scope>NUCLEOTIDE SEQUENCE [LARGE SCALE GENOMIC DNA]</scope>
    <source>
        <strain evidence="2">Houghton</strain>
    </source>
</reference>
<dbReference type="Proteomes" id="UP000030747">
    <property type="component" value="Unassembled WGS sequence"/>
</dbReference>